<feature type="compositionally biased region" description="Low complexity" evidence="1">
    <location>
        <begin position="130"/>
        <end position="143"/>
    </location>
</feature>
<evidence type="ECO:0000256" key="1">
    <source>
        <dbReference type="SAM" id="MobiDB-lite"/>
    </source>
</evidence>
<dbReference type="PANTHER" id="PTHR36038:SF3">
    <property type="entry name" value="OVATE FAMILY PROTEIN"/>
    <property type="match status" value="1"/>
</dbReference>
<keyword evidence="3" id="KW-1185">Reference proteome</keyword>
<feature type="region of interest" description="Disordered" evidence="1">
    <location>
        <begin position="114"/>
        <end position="154"/>
    </location>
</feature>
<organism evidence="2 3">
    <name type="scientific">Dillenia turbinata</name>
    <dbReference type="NCBI Taxonomy" id="194707"/>
    <lineage>
        <taxon>Eukaryota</taxon>
        <taxon>Viridiplantae</taxon>
        <taxon>Streptophyta</taxon>
        <taxon>Embryophyta</taxon>
        <taxon>Tracheophyta</taxon>
        <taxon>Spermatophyta</taxon>
        <taxon>Magnoliopsida</taxon>
        <taxon>eudicotyledons</taxon>
        <taxon>Gunneridae</taxon>
        <taxon>Pentapetalae</taxon>
        <taxon>Dilleniales</taxon>
        <taxon>Dilleniaceae</taxon>
        <taxon>Dillenia</taxon>
    </lineage>
</organism>
<comment type="caution">
    <text evidence="2">The sequence shown here is derived from an EMBL/GenBank/DDBJ whole genome shotgun (WGS) entry which is preliminary data.</text>
</comment>
<gene>
    <name evidence="2" type="ORF">RJ641_030084</name>
</gene>
<evidence type="ECO:0000313" key="2">
    <source>
        <dbReference type="EMBL" id="KAK6940553.1"/>
    </source>
</evidence>
<dbReference type="PANTHER" id="PTHR36038">
    <property type="entry name" value="OS06G0102750 PROTEIN"/>
    <property type="match status" value="1"/>
</dbReference>
<evidence type="ECO:0000313" key="3">
    <source>
        <dbReference type="Proteomes" id="UP001370490"/>
    </source>
</evidence>
<dbReference type="Proteomes" id="UP001370490">
    <property type="component" value="Unassembled WGS sequence"/>
</dbReference>
<proteinExistence type="predicted"/>
<protein>
    <submittedName>
        <fullName evidence="2">Uncharacterized protein</fullName>
    </submittedName>
</protein>
<name>A0AAN8VT03_9MAGN</name>
<reference evidence="2 3" key="1">
    <citation type="submission" date="2023-12" db="EMBL/GenBank/DDBJ databases">
        <title>A high-quality genome assembly for Dillenia turbinata (Dilleniales).</title>
        <authorList>
            <person name="Chanderbali A."/>
        </authorList>
    </citation>
    <scope>NUCLEOTIDE SEQUENCE [LARGE SCALE GENOMIC DNA]</scope>
    <source>
        <strain evidence="2">LSX21</strain>
        <tissue evidence="2">Leaf</tissue>
    </source>
</reference>
<dbReference type="AlphaFoldDB" id="A0AAN8VT03"/>
<accession>A0AAN8VT03</accession>
<dbReference type="EMBL" id="JBAMMX010000005">
    <property type="protein sequence ID" value="KAK6940553.1"/>
    <property type="molecule type" value="Genomic_DNA"/>
</dbReference>
<sequence>MNVLTTTLYNVLRLTNSANQFRYFSLFHEAKSKDIVLSKQRGTKQRSKRVENQRFNSKTPSTFSILFRRGNAKACFYNTLNLKRLGSFRHQRKVWIHCMKMKEDDVSNEVNISHKTDASTHGGNKVLPISDTTPSSSSSSTSSHEQCKFSGKKSRFNGDKNKVISRIKELIRWAAAAKAEKGGKYITRKVLYFKNRGTLKAVPDEDQLSNESPKISFRWDVGSCSASCSVYSSFSAASSFKHDPASHKLSISSTSIHDLELCSSTRAGNWITTDSECKQLSLSLSHNHILF</sequence>